<dbReference type="Proteomes" id="UP001321526">
    <property type="component" value="Chromosome"/>
</dbReference>
<evidence type="ECO:0000313" key="2">
    <source>
        <dbReference type="Proteomes" id="UP001321526"/>
    </source>
</evidence>
<gene>
    <name evidence="1" type="ORF">EVC62_14910</name>
</gene>
<organism evidence="1 2">
    <name type="scientific">Salinicola endophyticus</name>
    <dbReference type="NCBI Taxonomy" id="1949083"/>
    <lineage>
        <taxon>Bacteria</taxon>
        <taxon>Pseudomonadati</taxon>
        <taxon>Pseudomonadota</taxon>
        <taxon>Gammaproteobacteria</taxon>
        <taxon>Oceanospirillales</taxon>
        <taxon>Halomonadaceae</taxon>
        <taxon>Salinicola</taxon>
    </lineage>
</organism>
<sequence>MHELSPWRRPNGASSFDPCRITGHSVTAMSFIKLLLLALLILSSVKTGSLSALIKTAFLQCKRQPAATQKAKLSAPRQTPSLRSINLFNLSTQALDNDVTDIDTRMIEAHRPPEKHCLRDGK</sequence>
<keyword evidence="2" id="KW-1185">Reference proteome</keyword>
<proteinExistence type="predicted"/>
<reference evidence="1 2" key="1">
    <citation type="submission" date="2019-01" db="EMBL/GenBank/DDBJ databases">
        <title>Genome sequence of Salinicola endophyticus REST5.</title>
        <authorList>
            <person name="Nascimento F.X."/>
        </authorList>
    </citation>
    <scope>NUCLEOTIDE SEQUENCE [LARGE SCALE GENOMIC DNA]</scope>
    <source>
        <strain evidence="1 2">REST5</strain>
    </source>
</reference>
<dbReference type="EMBL" id="CP035631">
    <property type="protein sequence ID" value="WFF42679.1"/>
    <property type="molecule type" value="Genomic_DNA"/>
</dbReference>
<name>A0ABY8FIN4_9GAMM</name>
<accession>A0ABY8FIN4</accession>
<evidence type="ECO:0000313" key="1">
    <source>
        <dbReference type="EMBL" id="WFF42679.1"/>
    </source>
</evidence>
<dbReference type="RefSeq" id="WP_282235196.1">
    <property type="nucleotide sequence ID" value="NZ_CP035631.1"/>
</dbReference>
<protein>
    <submittedName>
        <fullName evidence="1">Uncharacterized protein</fullName>
    </submittedName>
</protein>